<dbReference type="PROSITE" id="PS51371">
    <property type="entry name" value="CBS"/>
    <property type="match status" value="2"/>
</dbReference>
<evidence type="ECO:0000256" key="1">
    <source>
        <dbReference type="ARBA" id="ARBA00023122"/>
    </source>
</evidence>
<evidence type="ECO:0000259" key="4">
    <source>
        <dbReference type="PROSITE" id="PS51371"/>
    </source>
</evidence>
<reference evidence="5 6" key="1">
    <citation type="journal article" date="2018" name="Nat. Biotechnol.">
        <title>A standardized bacterial taxonomy based on genome phylogeny substantially revises the tree of life.</title>
        <authorList>
            <person name="Parks D.H."/>
            <person name="Chuvochina M."/>
            <person name="Waite D.W."/>
            <person name="Rinke C."/>
            <person name="Skarshewski A."/>
            <person name="Chaumeil P.A."/>
            <person name="Hugenholtz P."/>
        </authorList>
    </citation>
    <scope>NUCLEOTIDE SEQUENCE [LARGE SCALE GENOMIC DNA]</scope>
    <source>
        <strain evidence="5">UBA10707</strain>
    </source>
</reference>
<keyword evidence="5" id="KW-0645">Protease</keyword>
<dbReference type="InterPro" id="IPR000595">
    <property type="entry name" value="cNMP-bd_dom"/>
</dbReference>
<dbReference type="CDD" id="cd17771">
    <property type="entry name" value="CBS_pair_CAP-ED_NT_Pol-beta-like_DUF294_assoc"/>
    <property type="match status" value="1"/>
</dbReference>
<dbReference type="Pfam" id="PF03445">
    <property type="entry name" value="DUF294"/>
    <property type="match status" value="1"/>
</dbReference>
<dbReference type="SUPFAM" id="SSF54631">
    <property type="entry name" value="CBS-domain pair"/>
    <property type="match status" value="1"/>
</dbReference>
<dbReference type="CDD" id="cd05401">
    <property type="entry name" value="NT_GlnE_GlnD_like"/>
    <property type="match status" value="1"/>
</dbReference>
<dbReference type="CDD" id="cd00038">
    <property type="entry name" value="CAP_ED"/>
    <property type="match status" value="1"/>
</dbReference>
<dbReference type="Proteomes" id="UP000264036">
    <property type="component" value="Unassembled WGS sequence"/>
</dbReference>
<dbReference type="InterPro" id="IPR005105">
    <property type="entry name" value="GlnD_Uridyltrans_N"/>
</dbReference>
<dbReference type="Pfam" id="PF00571">
    <property type="entry name" value="CBS"/>
    <property type="match status" value="2"/>
</dbReference>
<dbReference type="GO" id="GO:0008773">
    <property type="term" value="F:[protein-PII] uridylyltransferase activity"/>
    <property type="evidence" value="ECO:0007669"/>
    <property type="project" value="InterPro"/>
</dbReference>
<dbReference type="GO" id="GO:0008233">
    <property type="term" value="F:peptidase activity"/>
    <property type="evidence" value="ECO:0007669"/>
    <property type="project" value="UniProtKB-KW"/>
</dbReference>
<accession>A0A356LJ36</accession>
<dbReference type="InterPro" id="IPR018490">
    <property type="entry name" value="cNMP-bd_dom_sf"/>
</dbReference>
<gene>
    <name evidence="5" type="ORF">DD666_15785</name>
</gene>
<dbReference type="PANTHER" id="PTHR43080:SF2">
    <property type="entry name" value="CBS DOMAIN-CONTAINING PROTEIN"/>
    <property type="match status" value="1"/>
</dbReference>
<dbReference type="InterPro" id="IPR018821">
    <property type="entry name" value="DUF294_put_nucleoTrafse_sb-bd"/>
</dbReference>
<keyword evidence="5" id="KW-0378">Hydrolase</keyword>
<evidence type="ECO:0000313" key="5">
    <source>
        <dbReference type="EMBL" id="HBP30869.1"/>
    </source>
</evidence>
<dbReference type="Pfam" id="PF10335">
    <property type="entry name" value="DUF294_C"/>
    <property type="match status" value="1"/>
</dbReference>
<protein>
    <submittedName>
        <fullName evidence="5">Prohead protease</fullName>
    </submittedName>
</protein>
<organism evidence="5 6">
    <name type="scientific">Advenella kashmirensis</name>
    <dbReference type="NCBI Taxonomy" id="310575"/>
    <lineage>
        <taxon>Bacteria</taxon>
        <taxon>Pseudomonadati</taxon>
        <taxon>Pseudomonadota</taxon>
        <taxon>Betaproteobacteria</taxon>
        <taxon>Burkholderiales</taxon>
        <taxon>Alcaligenaceae</taxon>
    </lineage>
</organism>
<dbReference type="PROSITE" id="PS50042">
    <property type="entry name" value="CNMP_BINDING_3"/>
    <property type="match status" value="1"/>
</dbReference>
<dbReference type="Gene3D" id="2.60.120.10">
    <property type="entry name" value="Jelly Rolls"/>
    <property type="match status" value="1"/>
</dbReference>
<dbReference type="Gene3D" id="3.10.580.10">
    <property type="entry name" value="CBS-domain"/>
    <property type="match status" value="1"/>
</dbReference>
<dbReference type="GO" id="GO:0006508">
    <property type="term" value="P:proteolysis"/>
    <property type="evidence" value="ECO:0007669"/>
    <property type="project" value="UniProtKB-KW"/>
</dbReference>
<feature type="domain" description="CBS" evidence="4">
    <location>
        <begin position="251"/>
        <end position="311"/>
    </location>
</feature>
<sequence>MTGSHTARQTTNQCQGHIMQLNQAIVEHLKRFPPFQNMQGHVLEALACRLTINYFAKGETIIPANAPPPETFYIVKQGIVQTEQLASSARQYRNTFELHEGECFPLGAILASRSPGSQFVAATDTFVYELSLAGFAQLRAESPVFRDYCEQRTALLLEYSKQIIQAQYSRSSAEHPALTMPLQQLIRREPVTCSSSLPLHDVLQHMKEQQVGSIIAVDDNKQAVGIFTLQDLLTRVALPQADLDAPFASYMTAAPVSLPPDAPASEAALIMAKRGFRHIVVADADTGRLRGMVSEKDLFSLQRISLRQINLRLQAAQSVQDVAACCEDIRKLGDNMMAQGIAVEQITQIISALNDLTLSQLSRLMRERHPQVQTLDYCWLSLGSEGRMEQMLYTDQDNGILFSANDAQQAQAARPILLAFAKEVNQALDTCGFPLCKGNIMASNPQWCLSTEEWRARFSAWISSPDPQAIMHSTIFFDFRALDGNEQLATSLRQWLNQTLTQHPLFLRFLTQTALSRKPPLGLFRDFVTSQDNTVDLKTQAAVLFVDAARILALQTGSSHTNTVLRLKEAGPKTGLRQEQADAYAEAFLYIQLLRMQLHHQAAAKNQPYTNQIDPGTLNALDNRILREAFRLAKSLQSMLAVKYAL</sequence>
<dbReference type="InterPro" id="IPR051257">
    <property type="entry name" value="Diverse_CBS-Domain"/>
</dbReference>
<dbReference type="Pfam" id="PF00027">
    <property type="entry name" value="cNMP_binding"/>
    <property type="match status" value="1"/>
</dbReference>
<dbReference type="InterPro" id="IPR000644">
    <property type="entry name" value="CBS_dom"/>
</dbReference>
<dbReference type="SUPFAM" id="SSF51206">
    <property type="entry name" value="cAMP-binding domain-like"/>
    <property type="match status" value="1"/>
</dbReference>
<dbReference type="SMART" id="SM00116">
    <property type="entry name" value="CBS"/>
    <property type="match status" value="2"/>
</dbReference>
<name>A0A356LJ36_9BURK</name>
<comment type="caution">
    <text evidence="5">The sequence shown here is derived from an EMBL/GenBank/DDBJ whole genome shotgun (WGS) entry which is preliminary data.</text>
</comment>
<dbReference type="PANTHER" id="PTHR43080">
    <property type="entry name" value="CBS DOMAIN-CONTAINING PROTEIN CBSX3, MITOCHONDRIAL"/>
    <property type="match status" value="1"/>
</dbReference>
<evidence type="ECO:0000313" key="6">
    <source>
        <dbReference type="Proteomes" id="UP000264036"/>
    </source>
</evidence>
<feature type="domain" description="CBS" evidence="4">
    <location>
        <begin position="186"/>
        <end position="243"/>
    </location>
</feature>
<dbReference type="InterPro" id="IPR014710">
    <property type="entry name" value="RmlC-like_jellyroll"/>
</dbReference>
<dbReference type="AlphaFoldDB" id="A0A356LJ36"/>
<evidence type="ECO:0000256" key="2">
    <source>
        <dbReference type="PROSITE-ProRule" id="PRU00703"/>
    </source>
</evidence>
<feature type="domain" description="Cyclic nucleotide-binding" evidence="3">
    <location>
        <begin position="34"/>
        <end position="138"/>
    </location>
</feature>
<proteinExistence type="predicted"/>
<evidence type="ECO:0000259" key="3">
    <source>
        <dbReference type="PROSITE" id="PS50042"/>
    </source>
</evidence>
<dbReference type="EMBL" id="DOEK01000032">
    <property type="protein sequence ID" value="HBP30869.1"/>
    <property type="molecule type" value="Genomic_DNA"/>
</dbReference>
<dbReference type="InterPro" id="IPR046342">
    <property type="entry name" value="CBS_dom_sf"/>
</dbReference>
<keyword evidence="1 2" id="KW-0129">CBS domain</keyword>